<comment type="caution">
    <text evidence="2">The sequence shown here is derived from an EMBL/GenBank/DDBJ whole genome shotgun (WGS) entry which is preliminary data.</text>
</comment>
<name>A0ABT1W564_9PROT</name>
<feature type="domain" description="NAD-dependent epimerase/dehydratase" evidence="1">
    <location>
        <begin position="3"/>
        <end position="73"/>
    </location>
</feature>
<dbReference type="InterPro" id="IPR036291">
    <property type="entry name" value="NAD(P)-bd_dom_sf"/>
</dbReference>
<dbReference type="EMBL" id="JAMSKV010000004">
    <property type="protein sequence ID" value="MCQ8278022.1"/>
    <property type="molecule type" value="Genomic_DNA"/>
</dbReference>
<dbReference type="PANTHER" id="PTHR48079">
    <property type="entry name" value="PROTEIN YEEZ"/>
    <property type="match status" value="1"/>
</dbReference>
<sequence>MRVFVTGATGFVGSALVQELLSHGHQVLGLSRSAEKGAGLAASGAEVLHGTLDDTELLRDTAGQVDAVAHLGFNHDFSRFAENCALDERAIAAIGGGLSPETPFLVTSGVALLARDRPATEADRHPDDLDFPRRSEKAARTLAARGLRAGTVRLPPTTHGIGDHGFVAMLAARAWETGVSGFVEEADISWAATHCTDAAQLFRLALEDGVRQPVYHAIAEQGVPFRQIADAIGRAMKVPVEPRPPAHFGWMAPFVSTNMAATGEQTAARLGWKATGPDLLSDLADPRYFTTD</sequence>
<dbReference type="CDD" id="cd05262">
    <property type="entry name" value="SDR_a7"/>
    <property type="match status" value="1"/>
</dbReference>
<dbReference type="SUPFAM" id="SSF51735">
    <property type="entry name" value="NAD(P)-binding Rossmann-fold domains"/>
    <property type="match status" value="1"/>
</dbReference>
<dbReference type="InterPro" id="IPR051783">
    <property type="entry name" value="NAD(P)-dependent_oxidoreduct"/>
</dbReference>
<dbReference type="Pfam" id="PF01370">
    <property type="entry name" value="Epimerase"/>
    <property type="match status" value="1"/>
</dbReference>
<protein>
    <submittedName>
        <fullName evidence="2">SDR family oxidoreductase</fullName>
    </submittedName>
</protein>
<proteinExistence type="predicted"/>
<dbReference type="Proteomes" id="UP001524587">
    <property type="component" value="Unassembled WGS sequence"/>
</dbReference>
<reference evidence="2 3" key="1">
    <citation type="submission" date="2022-06" db="EMBL/GenBank/DDBJ databases">
        <title>Endosaccharibacter gen. nov., sp. nov., endophytic bacteria isolated from sugarcane.</title>
        <authorList>
            <person name="Pitiwittayakul N."/>
            <person name="Yukphan P."/>
            <person name="Charoenyingcharoen P."/>
            <person name="Tanasupawat S."/>
        </authorList>
    </citation>
    <scope>NUCLEOTIDE SEQUENCE [LARGE SCALE GENOMIC DNA]</scope>
    <source>
        <strain evidence="2 3">KSS8</strain>
    </source>
</reference>
<evidence type="ECO:0000313" key="2">
    <source>
        <dbReference type="EMBL" id="MCQ8278022.1"/>
    </source>
</evidence>
<keyword evidence="3" id="KW-1185">Reference proteome</keyword>
<dbReference type="InterPro" id="IPR001509">
    <property type="entry name" value="Epimerase_deHydtase"/>
</dbReference>
<organism evidence="2 3">
    <name type="scientific">Endosaccharibacter trunci</name>
    <dbReference type="NCBI Taxonomy" id="2812733"/>
    <lineage>
        <taxon>Bacteria</taxon>
        <taxon>Pseudomonadati</taxon>
        <taxon>Pseudomonadota</taxon>
        <taxon>Alphaproteobacteria</taxon>
        <taxon>Acetobacterales</taxon>
        <taxon>Acetobacteraceae</taxon>
        <taxon>Endosaccharibacter</taxon>
    </lineage>
</organism>
<dbReference type="Gene3D" id="3.40.50.720">
    <property type="entry name" value="NAD(P)-binding Rossmann-like Domain"/>
    <property type="match status" value="1"/>
</dbReference>
<dbReference type="PANTHER" id="PTHR48079:SF6">
    <property type="entry name" value="NAD(P)-BINDING DOMAIN-CONTAINING PROTEIN-RELATED"/>
    <property type="match status" value="1"/>
</dbReference>
<gene>
    <name evidence="2" type="ORF">NFI95_06130</name>
</gene>
<evidence type="ECO:0000313" key="3">
    <source>
        <dbReference type="Proteomes" id="UP001524587"/>
    </source>
</evidence>
<evidence type="ECO:0000259" key="1">
    <source>
        <dbReference type="Pfam" id="PF01370"/>
    </source>
</evidence>
<dbReference type="RefSeq" id="WP_422863486.1">
    <property type="nucleotide sequence ID" value="NZ_JAMSKV010000004.1"/>
</dbReference>
<accession>A0ABT1W564</accession>